<comment type="similarity">
    <text evidence="6">Belongs to the exbB/tolQ family.</text>
</comment>
<feature type="transmembrane region" description="Helical" evidence="7">
    <location>
        <begin position="12"/>
        <end position="34"/>
    </location>
</feature>
<keyword evidence="6" id="KW-0653">Protein transport</keyword>
<sequence length="376" mass="43076">MSQHQNSTTPCFISYMLLALYGTLFFIIILLGYLNIVPLKVDLHSVLIIGGIYFIYLFFIRHNANFVVCKMRKEYVNLQKDLQQNIKENSLTILNETKSTININDFISEYYKTFRNDNYASIASSLFPMLGILGTFTAIAISMPDFSSANEAALDHEISLLLSGIGTAFYASIYGIFLSIVWSFFEKLGLSKVDADSHQLHDVYTSYIWSPSELKRHEHMQHDMRDQKMIQALKETFNLEFIQTLNEKHLENFQTIINETNKNFTTITNHMKMVSSDLKDTIAKIESSNSALTAHEKIDRSIQEFTKTTSTLQHTMGQLDDTLEKSLNLTFSKIDNEVGEIVMKLANFAHSTAEQNKILQRTITEYHNSISQHIVD</sequence>
<gene>
    <name evidence="9" type="ORF">HELGO_WM20420</name>
</gene>
<dbReference type="EMBL" id="CACVAR010000286">
    <property type="protein sequence ID" value="CAA6818148.1"/>
    <property type="molecule type" value="Genomic_DNA"/>
</dbReference>
<evidence type="ECO:0000256" key="1">
    <source>
        <dbReference type="ARBA" id="ARBA00004429"/>
    </source>
</evidence>
<reference evidence="9" key="1">
    <citation type="submission" date="2020-01" db="EMBL/GenBank/DDBJ databases">
        <authorList>
            <person name="Meier V. D."/>
            <person name="Meier V D."/>
        </authorList>
    </citation>
    <scope>NUCLEOTIDE SEQUENCE</scope>
    <source>
        <strain evidence="9">HLG_WM_MAG_03</strain>
    </source>
</reference>
<feature type="domain" description="MotA/TolQ/ExbB proton channel" evidence="8">
    <location>
        <begin position="114"/>
        <end position="199"/>
    </location>
</feature>
<evidence type="ECO:0000256" key="7">
    <source>
        <dbReference type="SAM" id="Phobius"/>
    </source>
</evidence>
<evidence type="ECO:0000256" key="3">
    <source>
        <dbReference type="ARBA" id="ARBA00022692"/>
    </source>
</evidence>
<dbReference type="GO" id="GO:0015031">
    <property type="term" value="P:protein transport"/>
    <property type="evidence" value="ECO:0007669"/>
    <property type="project" value="UniProtKB-KW"/>
</dbReference>
<accession>A0A6S6TPA4</accession>
<evidence type="ECO:0000256" key="5">
    <source>
        <dbReference type="ARBA" id="ARBA00023136"/>
    </source>
</evidence>
<keyword evidence="3 7" id="KW-0812">Transmembrane</keyword>
<comment type="subcellular location">
    <subcellularLocation>
        <location evidence="1">Cell inner membrane</location>
        <topology evidence="1">Multi-pass membrane protein</topology>
    </subcellularLocation>
    <subcellularLocation>
        <location evidence="6">Membrane</location>
        <topology evidence="6">Multi-pass membrane protein</topology>
    </subcellularLocation>
</comment>
<dbReference type="InterPro" id="IPR002898">
    <property type="entry name" value="MotA_ExbB_proton_chnl"/>
</dbReference>
<keyword evidence="5 7" id="KW-0472">Membrane</keyword>
<keyword evidence="2" id="KW-1003">Cell membrane</keyword>
<feature type="transmembrane region" description="Helical" evidence="7">
    <location>
        <begin position="46"/>
        <end position="64"/>
    </location>
</feature>
<evidence type="ECO:0000313" key="9">
    <source>
        <dbReference type="EMBL" id="CAA6818148.1"/>
    </source>
</evidence>
<evidence type="ECO:0000256" key="6">
    <source>
        <dbReference type="RuleBase" id="RU004057"/>
    </source>
</evidence>
<evidence type="ECO:0000256" key="2">
    <source>
        <dbReference type="ARBA" id="ARBA00022475"/>
    </source>
</evidence>
<dbReference type="AlphaFoldDB" id="A0A6S6TPA4"/>
<proteinExistence type="inferred from homology"/>
<protein>
    <submittedName>
        <fullName evidence="9">Arginine/ornithine antiporter ArcD</fullName>
    </submittedName>
</protein>
<dbReference type="Pfam" id="PF01618">
    <property type="entry name" value="MotA_ExbB"/>
    <property type="match status" value="1"/>
</dbReference>
<feature type="transmembrane region" description="Helical" evidence="7">
    <location>
        <begin position="161"/>
        <end position="185"/>
    </location>
</feature>
<keyword evidence="4 7" id="KW-1133">Transmembrane helix</keyword>
<feature type="transmembrane region" description="Helical" evidence="7">
    <location>
        <begin position="119"/>
        <end position="141"/>
    </location>
</feature>
<evidence type="ECO:0000259" key="8">
    <source>
        <dbReference type="Pfam" id="PF01618"/>
    </source>
</evidence>
<dbReference type="GO" id="GO:0005886">
    <property type="term" value="C:plasma membrane"/>
    <property type="evidence" value="ECO:0007669"/>
    <property type="project" value="UniProtKB-SubCell"/>
</dbReference>
<evidence type="ECO:0000256" key="4">
    <source>
        <dbReference type="ARBA" id="ARBA00022989"/>
    </source>
</evidence>
<name>A0A6S6TPA4_9BACT</name>
<organism evidence="9">
    <name type="scientific">uncultured Sulfurovum sp</name>
    <dbReference type="NCBI Taxonomy" id="269237"/>
    <lineage>
        <taxon>Bacteria</taxon>
        <taxon>Pseudomonadati</taxon>
        <taxon>Campylobacterota</taxon>
        <taxon>Epsilonproteobacteria</taxon>
        <taxon>Campylobacterales</taxon>
        <taxon>Sulfurovaceae</taxon>
        <taxon>Sulfurovum</taxon>
        <taxon>environmental samples</taxon>
    </lineage>
</organism>
<keyword evidence="6" id="KW-0813">Transport</keyword>